<evidence type="ECO:0000313" key="1">
    <source>
        <dbReference type="EMBL" id="GAA56349.1"/>
    </source>
</evidence>
<protein>
    <submittedName>
        <fullName evidence="1">Uncharacterized protein</fullName>
    </submittedName>
</protein>
<dbReference type="Proteomes" id="UP000008909">
    <property type="component" value="Unassembled WGS sequence"/>
</dbReference>
<dbReference type="EMBL" id="DF144228">
    <property type="protein sequence ID" value="GAA56349.1"/>
    <property type="molecule type" value="Genomic_DNA"/>
</dbReference>
<sequence length="103" mass="11609">MYKHPGHPAPKSSCISKSVFMPRHPVYLAAFRVLSLKQEWQQAVRALTLDLLGNDVCCVSEARIQEASTVVQRTNHPSLLGSSYTLLVIQRLQRRDVLELVLP</sequence>
<name>G7YTR9_CLOSI</name>
<gene>
    <name evidence="1" type="ORF">CLF_110690</name>
</gene>
<proteinExistence type="predicted"/>
<organism evidence="1 2">
    <name type="scientific">Clonorchis sinensis</name>
    <name type="common">Chinese liver fluke</name>
    <dbReference type="NCBI Taxonomy" id="79923"/>
    <lineage>
        <taxon>Eukaryota</taxon>
        <taxon>Metazoa</taxon>
        <taxon>Spiralia</taxon>
        <taxon>Lophotrochozoa</taxon>
        <taxon>Platyhelminthes</taxon>
        <taxon>Trematoda</taxon>
        <taxon>Digenea</taxon>
        <taxon>Opisthorchiida</taxon>
        <taxon>Opisthorchiata</taxon>
        <taxon>Opisthorchiidae</taxon>
        <taxon>Clonorchis</taxon>
    </lineage>
</organism>
<evidence type="ECO:0000313" key="2">
    <source>
        <dbReference type="Proteomes" id="UP000008909"/>
    </source>
</evidence>
<keyword evidence="2" id="KW-1185">Reference proteome</keyword>
<accession>G7YTR9</accession>
<reference key="2">
    <citation type="submission" date="2011-10" db="EMBL/GenBank/DDBJ databases">
        <title>The genome and transcriptome sequence of Clonorchis sinensis provide insights into the carcinogenic liver fluke.</title>
        <authorList>
            <person name="Wang X."/>
            <person name="Huang Y."/>
            <person name="Chen W."/>
            <person name="Liu H."/>
            <person name="Guo L."/>
            <person name="Chen Y."/>
            <person name="Luo F."/>
            <person name="Zhou W."/>
            <person name="Sun J."/>
            <person name="Mao Q."/>
            <person name="Liang P."/>
            <person name="Zhou C."/>
            <person name="Tian Y."/>
            <person name="Men J."/>
            <person name="Lv X."/>
            <person name="Huang L."/>
            <person name="Zhou J."/>
            <person name="Hu Y."/>
            <person name="Li R."/>
            <person name="Zhang F."/>
            <person name="Lei H."/>
            <person name="Li X."/>
            <person name="Hu X."/>
            <person name="Liang C."/>
            <person name="Xu J."/>
            <person name="Wu Z."/>
            <person name="Yu X."/>
        </authorList>
    </citation>
    <scope>NUCLEOTIDE SEQUENCE</scope>
    <source>
        <strain>Henan</strain>
    </source>
</reference>
<reference evidence="1" key="1">
    <citation type="journal article" date="2011" name="Genome Biol.">
        <title>The draft genome of the carcinogenic human liver fluke Clonorchis sinensis.</title>
        <authorList>
            <person name="Wang X."/>
            <person name="Chen W."/>
            <person name="Huang Y."/>
            <person name="Sun J."/>
            <person name="Men J."/>
            <person name="Liu H."/>
            <person name="Luo F."/>
            <person name="Guo L."/>
            <person name="Lv X."/>
            <person name="Deng C."/>
            <person name="Zhou C."/>
            <person name="Fan Y."/>
            <person name="Li X."/>
            <person name="Huang L."/>
            <person name="Hu Y."/>
            <person name="Liang C."/>
            <person name="Hu X."/>
            <person name="Xu J."/>
            <person name="Yu X."/>
        </authorList>
    </citation>
    <scope>NUCLEOTIDE SEQUENCE [LARGE SCALE GENOMIC DNA]</scope>
    <source>
        <strain evidence="1">Henan</strain>
    </source>
</reference>
<dbReference type="AlphaFoldDB" id="G7YTR9"/>